<reference evidence="1" key="1">
    <citation type="journal article" date="2021" name="Proc. Natl. Acad. Sci. U.S.A.">
        <title>A Catalog of Tens of Thousands of Viruses from Human Metagenomes Reveals Hidden Associations with Chronic Diseases.</title>
        <authorList>
            <person name="Tisza M.J."/>
            <person name="Buck C.B."/>
        </authorList>
    </citation>
    <scope>NUCLEOTIDE SEQUENCE</scope>
    <source>
        <strain evidence="1">Ctt4r3</strain>
    </source>
</reference>
<sequence>MNGPTFNIGYDPILSNPFPQTVDYSKEIDERVQYLQAMKERMSNTIQHPNNQNNSLWSAIDSEISSLNDEQRNILFSDTKYIQIDNQLKQLVQEALINSVKNVIEQSPNGKELLTQQLNYIKSSKNAIIAESNRKLELFEKFQIAAKANPNLTYKEFCESINK</sequence>
<dbReference type="EMBL" id="BK014649">
    <property type="protein sequence ID" value="DAD65823.1"/>
    <property type="molecule type" value="Genomic_DNA"/>
</dbReference>
<proteinExistence type="predicted"/>
<protein>
    <submittedName>
        <fullName evidence="1">Uncharacterized protein</fullName>
    </submittedName>
</protein>
<organism evidence="1">
    <name type="scientific">CrAss-like virus sp. ctt4r3</name>
    <dbReference type="NCBI Taxonomy" id="2823619"/>
    <lineage>
        <taxon>Viruses</taxon>
        <taxon>Duplodnaviria</taxon>
        <taxon>Heunggongvirae</taxon>
        <taxon>Uroviricota</taxon>
        <taxon>Caudoviricetes</taxon>
        <taxon>Crassvirales</taxon>
    </lineage>
</organism>
<evidence type="ECO:0000313" key="1">
    <source>
        <dbReference type="EMBL" id="DAD65823.1"/>
    </source>
</evidence>
<accession>A0A8S5L7D3</accession>
<name>A0A8S5L7D3_9CAUD</name>